<sequence>MSKDGVSPSFNGAKGEKDGGVSVFSATDYMPAILANPLTVRAAVLRKPELAQSSLPELVEEGDILFDVLANPLHHPLVTVKQSGDPLVSQRRSEAARLAMQGVSSVLSLPSVVGKHFVGQPFRAILSFHNAAAYPLTTAVIRINIVTPSVRHVTLVNHECPAIEARGNVSFTVEHLLSSPGQYTLSVVATCVDVVKEQKRLTWASTIEVEHAIIEVRRSLRLLPASFGRGGDNDKQLQEKGPSASVGSSDSFFPSRRYALTVCLQNVATVPIVVENVELRVGETFQVLSSSKSAVANQVTTGPHSESNSAGEAEECDISGANVRHLSGGIEVVDDVFLSPKDKRRYFFEFTMRPEAVRSLMLGQMPLAEQVGAVAPRIVDVGYVVWDWRRPNGDSGRDGSGVVQLELPRHPMLELHVTNMEPTSPQVGTPVKFECAIVNHHTQQTVDLALRVRPELLAPAFVYAGPLAVPVGVVEPNGMTTLTLTLVPWRTGWVSLNGGLELCDTRAPGCVLWPPLPQVSPGKSDRLREPYPPVICELLVC</sequence>
<dbReference type="GeneID" id="92377741"/>
<evidence type="ECO:0000259" key="4">
    <source>
        <dbReference type="Pfam" id="PF23643"/>
    </source>
</evidence>
<dbReference type="InterPro" id="IPR010378">
    <property type="entry name" value="TRAPPC13"/>
</dbReference>
<dbReference type="InterPro" id="IPR055428">
    <property type="entry name" value="TRAPPC13_C"/>
</dbReference>
<evidence type="ECO:0000313" key="5">
    <source>
        <dbReference type="EMBL" id="SCU72225.1"/>
    </source>
</evidence>
<keyword evidence="6" id="KW-1185">Reference proteome</keyword>
<feature type="region of interest" description="Disordered" evidence="2">
    <location>
        <begin position="231"/>
        <end position="250"/>
    </location>
</feature>
<dbReference type="VEuPathDB" id="TriTrypDB:TEOVI_000380100"/>
<dbReference type="InterPro" id="IPR055427">
    <property type="entry name" value="TRAPPC13_N"/>
</dbReference>
<protein>
    <submittedName>
        <fullName evidence="5">Uncharacterized protein</fullName>
    </submittedName>
</protein>
<organism evidence="5 6">
    <name type="scientific">Trypanosoma equiperdum</name>
    <dbReference type="NCBI Taxonomy" id="5694"/>
    <lineage>
        <taxon>Eukaryota</taxon>
        <taxon>Discoba</taxon>
        <taxon>Euglenozoa</taxon>
        <taxon>Kinetoplastea</taxon>
        <taxon>Metakinetoplastina</taxon>
        <taxon>Trypanosomatida</taxon>
        <taxon>Trypanosomatidae</taxon>
        <taxon>Trypanosoma</taxon>
    </lineage>
</organism>
<accession>A0A1G4IIB7</accession>
<dbReference type="Pfam" id="PF06159">
    <property type="entry name" value="TRAPPC13_N"/>
    <property type="match status" value="1"/>
</dbReference>
<reference evidence="5" key="1">
    <citation type="submission" date="2016-09" db="EMBL/GenBank/DDBJ databases">
        <authorList>
            <person name="Hebert L."/>
            <person name="Moumen B."/>
        </authorList>
    </citation>
    <scope>NUCLEOTIDE SEQUENCE [LARGE SCALE GENOMIC DNA]</scope>
    <source>
        <strain evidence="5">OVI</strain>
    </source>
</reference>
<dbReference type="GO" id="GO:1990072">
    <property type="term" value="C:TRAPPIII protein complex"/>
    <property type="evidence" value="ECO:0007669"/>
    <property type="project" value="TreeGrafter"/>
</dbReference>
<evidence type="ECO:0000313" key="6">
    <source>
        <dbReference type="Proteomes" id="UP000195570"/>
    </source>
</evidence>
<feature type="domain" description="Trafficking protein particle complex subunit 13 C-terminal" evidence="4">
    <location>
        <begin position="426"/>
        <end position="505"/>
    </location>
</feature>
<comment type="caution">
    <text evidence="5">The sequence shown here is derived from an EMBL/GenBank/DDBJ whole genome shotgun (WGS) entry which is preliminary data.</text>
</comment>
<feature type="domain" description="Trafficking protein particle complex subunit 13 N-terminal" evidence="3">
    <location>
        <begin position="89"/>
        <end position="189"/>
    </location>
</feature>
<dbReference type="Proteomes" id="UP000195570">
    <property type="component" value="Unassembled WGS sequence"/>
</dbReference>
<dbReference type="Pfam" id="PF23643">
    <property type="entry name" value="TRAPPC13_C"/>
    <property type="match status" value="1"/>
</dbReference>
<name>A0A1G4IIB7_TRYEQ</name>
<dbReference type="PANTHER" id="PTHR13134">
    <property type="entry name" value="TRAFFICKING PROTEIN PARTICLE COMPLEX SUBUNIT 13"/>
    <property type="match status" value="1"/>
</dbReference>
<dbReference type="PANTHER" id="PTHR13134:SF3">
    <property type="entry name" value="TRAFFICKING PROTEIN PARTICLE COMPLEX SUBUNIT 13"/>
    <property type="match status" value="1"/>
</dbReference>
<comment type="similarity">
    <text evidence="1">Belongs to the TRAPPC13 family.</text>
</comment>
<dbReference type="EMBL" id="CZPT02001826">
    <property type="protein sequence ID" value="SCU72225.1"/>
    <property type="molecule type" value="Genomic_DNA"/>
</dbReference>
<evidence type="ECO:0000256" key="1">
    <source>
        <dbReference type="ARBA" id="ARBA00010785"/>
    </source>
</evidence>
<dbReference type="RefSeq" id="XP_067082748.1">
    <property type="nucleotide sequence ID" value="XM_067226647.1"/>
</dbReference>
<proteinExistence type="inferred from homology"/>
<evidence type="ECO:0000256" key="2">
    <source>
        <dbReference type="SAM" id="MobiDB-lite"/>
    </source>
</evidence>
<evidence type="ECO:0000259" key="3">
    <source>
        <dbReference type="Pfam" id="PF06159"/>
    </source>
</evidence>
<dbReference type="AlphaFoldDB" id="A0A1G4IIB7"/>
<gene>
    <name evidence="5" type="ORF">TEOVI_000380100</name>
</gene>